<dbReference type="InterPro" id="IPR021176">
    <property type="entry name" value="Competence-induced_CoiA"/>
</dbReference>
<feature type="domain" description="Competence protein CoiA-like N-terminal" evidence="2">
    <location>
        <begin position="16"/>
        <end position="62"/>
    </location>
</feature>
<evidence type="ECO:0000313" key="5">
    <source>
        <dbReference type="Proteomes" id="UP001231362"/>
    </source>
</evidence>
<dbReference type="InterPro" id="IPR057253">
    <property type="entry name" value="CoiA-like_N"/>
</dbReference>
<accession>A0ABT9UYY5</accession>
<feature type="domain" description="Competence protein CoiA C-terminal" evidence="3">
    <location>
        <begin position="233"/>
        <end position="379"/>
    </location>
</feature>
<evidence type="ECO:0000259" key="3">
    <source>
        <dbReference type="Pfam" id="PF25166"/>
    </source>
</evidence>
<dbReference type="Pfam" id="PF25164">
    <property type="entry name" value="CoiA_N"/>
    <property type="match status" value="1"/>
</dbReference>
<dbReference type="Pfam" id="PF25166">
    <property type="entry name" value="CoiA_C"/>
    <property type="match status" value="1"/>
</dbReference>
<dbReference type="EMBL" id="JAUSTU010000001">
    <property type="protein sequence ID" value="MDQ0153907.1"/>
    <property type="molecule type" value="Genomic_DNA"/>
</dbReference>
<organism evidence="4 5">
    <name type="scientific">Anoxybacillus andreesenii</name>
    <dbReference type="NCBI Taxonomy" id="1325932"/>
    <lineage>
        <taxon>Bacteria</taxon>
        <taxon>Bacillati</taxon>
        <taxon>Bacillota</taxon>
        <taxon>Bacilli</taxon>
        <taxon>Bacillales</taxon>
        <taxon>Anoxybacillaceae</taxon>
        <taxon>Anoxybacillus</taxon>
    </lineage>
</organism>
<dbReference type="InterPro" id="IPR057252">
    <property type="entry name" value="CoiA_C"/>
</dbReference>
<sequence length="399" mass="46792">MLTAKLRNGEVISLIDNYSRSQLQELRNKESFYCRTCSAKVILKLGTKKIFHFAHESGTECTEYYERESEYHMTGKIHLYEWLKSKHVNPELEYYFPTIKQRADIVFIFEGKTYCIEFQCSTISEETFKKRTEGYLKLSHIPIWILGGKNINRLGPHKTTLSSFHYLFLRESSAGLGYLLSYCPQAHQFISLESIIPVSVKKAYCRFSLKPPHALAIQDIVEPNISLLKNLDDWRTDLSRFKTTFLTNANPITDPFLNELYCCSLNPYLIPPFVGIPLRMNYAIETPPFVWQAYIFLDHIFGQKEGTEVHFHHVYVEFLRRVKRLEIQIRNLPCLKRNPLPFAIEEYLAVLTKVGVLKKMKNKKYLIDKSIKIANNIEEWQQQEIACYEKIFGGFRILR</sequence>
<dbReference type="Pfam" id="PF06054">
    <property type="entry name" value="CoiA_nuc"/>
    <property type="match status" value="1"/>
</dbReference>
<dbReference type="RefSeq" id="WP_307148531.1">
    <property type="nucleotide sequence ID" value="NZ_JAUSTU010000001.1"/>
</dbReference>
<dbReference type="PIRSF" id="PIRSF007487">
    <property type="entry name" value="Competence-induced_CoiA_bac"/>
    <property type="match status" value="1"/>
</dbReference>
<evidence type="ECO:0000259" key="2">
    <source>
        <dbReference type="Pfam" id="PF25164"/>
    </source>
</evidence>
<protein>
    <submittedName>
        <fullName evidence="4">Competence CoiA-like predicted nuclease</fullName>
    </submittedName>
</protein>
<name>A0ABT9UYY5_9BACL</name>
<comment type="caution">
    <text evidence="4">The sequence shown here is derived from an EMBL/GenBank/DDBJ whole genome shotgun (WGS) entry which is preliminary data.</text>
</comment>
<evidence type="ECO:0000259" key="1">
    <source>
        <dbReference type="Pfam" id="PF06054"/>
    </source>
</evidence>
<gene>
    <name evidence="4" type="ORF">J2S07_000205</name>
</gene>
<dbReference type="Proteomes" id="UP001231362">
    <property type="component" value="Unassembled WGS sequence"/>
</dbReference>
<reference evidence="4 5" key="1">
    <citation type="submission" date="2023-07" db="EMBL/GenBank/DDBJ databases">
        <title>Genomic Encyclopedia of Type Strains, Phase IV (KMG-IV): sequencing the most valuable type-strain genomes for metagenomic binning, comparative biology and taxonomic classification.</title>
        <authorList>
            <person name="Goeker M."/>
        </authorList>
    </citation>
    <scope>NUCLEOTIDE SEQUENCE [LARGE SCALE GENOMIC DNA]</scope>
    <source>
        <strain evidence="4 5">DSM 23948</strain>
    </source>
</reference>
<feature type="domain" description="Competence protein CoiA nuclease-like" evidence="1">
    <location>
        <begin position="68"/>
        <end position="223"/>
    </location>
</feature>
<proteinExistence type="predicted"/>
<dbReference type="InterPro" id="IPR010330">
    <property type="entry name" value="CoiA_nuc"/>
</dbReference>
<keyword evidence="5" id="KW-1185">Reference proteome</keyword>
<evidence type="ECO:0000313" key="4">
    <source>
        <dbReference type="EMBL" id="MDQ0153907.1"/>
    </source>
</evidence>